<dbReference type="AlphaFoldDB" id="A0A5B2WYJ0"/>
<name>A0A5B2WYJ0_9PSEU</name>
<evidence type="ECO:0000313" key="6">
    <source>
        <dbReference type="EMBL" id="KAA2256078.1"/>
    </source>
</evidence>
<dbReference type="RefSeq" id="WP_149852608.1">
    <property type="nucleotide sequence ID" value="NZ_VUOB01000053.1"/>
</dbReference>
<comment type="similarity">
    <text evidence="1">Belongs to the cytidine and deoxycytidylate deaminase family.</text>
</comment>
<dbReference type="PROSITE" id="PS51747">
    <property type="entry name" value="CYT_DCMP_DEAMINASES_2"/>
    <property type="match status" value="1"/>
</dbReference>
<dbReference type="CDD" id="cd01285">
    <property type="entry name" value="nucleoside_deaminase"/>
    <property type="match status" value="1"/>
</dbReference>
<dbReference type="Gene3D" id="3.40.140.10">
    <property type="entry name" value="Cytidine Deaminase, domain 2"/>
    <property type="match status" value="1"/>
</dbReference>
<evidence type="ECO:0000256" key="2">
    <source>
        <dbReference type="ARBA" id="ARBA00022723"/>
    </source>
</evidence>
<evidence type="ECO:0000256" key="4">
    <source>
        <dbReference type="ARBA" id="ARBA00022833"/>
    </source>
</evidence>
<keyword evidence="4" id="KW-0862">Zinc</keyword>
<dbReference type="GO" id="GO:0047974">
    <property type="term" value="F:guanosine deaminase activity"/>
    <property type="evidence" value="ECO:0007669"/>
    <property type="project" value="TreeGrafter"/>
</dbReference>
<dbReference type="EMBL" id="VUOB01000053">
    <property type="protein sequence ID" value="KAA2256078.1"/>
    <property type="molecule type" value="Genomic_DNA"/>
</dbReference>
<dbReference type="InterPro" id="IPR002125">
    <property type="entry name" value="CMP_dCMP_dom"/>
</dbReference>
<sequence length="164" mass="17590">MTTQLSHADTAEQDWLLESIRLATANVTAGGGPFGAVIIKDGKVIATGTNQVTPTLDPTAHAEVVAIRAACQELGDFKLTGCVLVSSCEPCPLCLSAALWARVDRVVFAADRDDAAAAGFDDREFYDLFARPRETWPVSVQRVSTGEDNAPFNAWVASTDRVDY</sequence>
<dbReference type="PANTHER" id="PTHR11079:SF161">
    <property type="entry name" value="CMP_DCMP-TYPE DEAMINASE DOMAIN-CONTAINING PROTEIN"/>
    <property type="match status" value="1"/>
</dbReference>
<protein>
    <submittedName>
        <fullName evidence="6">Nucleoside deaminase</fullName>
    </submittedName>
</protein>
<proteinExistence type="inferred from homology"/>
<reference evidence="6 7" key="1">
    <citation type="submission" date="2019-09" db="EMBL/GenBank/DDBJ databases">
        <title>Goodfellowia gen. nov., a new genus of the Pseudonocardineae related to Actinoalloteichus, containing Goodfellowia coeruleoviolacea gen. nov., comb. nov. gen. nov., comb. nov.</title>
        <authorList>
            <person name="Labeda D."/>
        </authorList>
    </citation>
    <scope>NUCLEOTIDE SEQUENCE [LARGE SCALE GENOMIC DNA]</scope>
    <source>
        <strain evidence="6 7">AN110305</strain>
    </source>
</reference>
<comment type="caution">
    <text evidence="6">The sequence shown here is derived from an EMBL/GenBank/DDBJ whole genome shotgun (WGS) entry which is preliminary data.</text>
</comment>
<gene>
    <name evidence="6" type="ORF">F0L68_26905</name>
</gene>
<keyword evidence="2" id="KW-0479">Metal-binding</keyword>
<dbReference type="GO" id="GO:0006152">
    <property type="term" value="P:purine nucleoside catabolic process"/>
    <property type="evidence" value="ECO:0007669"/>
    <property type="project" value="TreeGrafter"/>
</dbReference>
<accession>A0A5B2WYJ0</accession>
<dbReference type="SUPFAM" id="SSF53927">
    <property type="entry name" value="Cytidine deaminase-like"/>
    <property type="match status" value="1"/>
</dbReference>
<dbReference type="OrthoDB" id="9802676at2"/>
<dbReference type="Pfam" id="PF00383">
    <property type="entry name" value="dCMP_cyt_deam_1"/>
    <property type="match status" value="1"/>
</dbReference>
<dbReference type="Proteomes" id="UP000323454">
    <property type="component" value="Unassembled WGS sequence"/>
</dbReference>
<evidence type="ECO:0000256" key="1">
    <source>
        <dbReference type="ARBA" id="ARBA00006576"/>
    </source>
</evidence>
<keyword evidence="3" id="KW-0378">Hydrolase</keyword>
<keyword evidence="7" id="KW-1185">Reference proteome</keyword>
<feature type="domain" description="CMP/dCMP-type deaminase" evidence="5">
    <location>
        <begin position="10"/>
        <end position="133"/>
    </location>
</feature>
<dbReference type="PANTHER" id="PTHR11079">
    <property type="entry name" value="CYTOSINE DEAMINASE FAMILY MEMBER"/>
    <property type="match status" value="1"/>
</dbReference>
<evidence type="ECO:0000259" key="5">
    <source>
        <dbReference type="PROSITE" id="PS51747"/>
    </source>
</evidence>
<evidence type="ECO:0000313" key="7">
    <source>
        <dbReference type="Proteomes" id="UP000323454"/>
    </source>
</evidence>
<reference evidence="6 7" key="2">
    <citation type="submission" date="2019-09" db="EMBL/GenBank/DDBJ databases">
        <authorList>
            <person name="Jin C."/>
        </authorList>
    </citation>
    <scope>NUCLEOTIDE SEQUENCE [LARGE SCALE GENOMIC DNA]</scope>
    <source>
        <strain evidence="6 7">AN110305</strain>
    </source>
</reference>
<dbReference type="FunFam" id="3.40.140.10:FF:000011">
    <property type="entry name" value="tRNA-specific adenosine deaminase"/>
    <property type="match status" value="1"/>
</dbReference>
<dbReference type="InterPro" id="IPR016193">
    <property type="entry name" value="Cytidine_deaminase-like"/>
</dbReference>
<organism evidence="6 7">
    <name type="scientific">Solihabitans fulvus</name>
    <dbReference type="NCBI Taxonomy" id="1892852"/>
    <lineage>
        <taxon>Bacteria</taxon>
        <taxon>Bacillati</taxon>
        <taxon>Actinomycetota</taxon>
        <taxon>Actinomycetes</taxon>
        <taxon>Pseudonocardiales</taxon>
        <taxon>Pseudonocardiaceae</taxon>
        <taxon>Solihabitans</taxon>
    </lineage>
</organism>
<evidence type="ECO:0000256" key="3">
    <source>
        <dbReference type="ARBA" id="ARBA00022801"/>
    </source>
</evidence>
<dbReference type="GO" id="GO:0046872">
    <property type="term" value="F:metal ion binding"/>
    <property type="evidence" value="ECO:0007669"/>
    <property type="project" value="UniProtKB-KW"/>
</dbReference>